<dbReference type="GO" id="GO:0003824">
    <property type="term" value="F:catalytic activity"/>
    <property type="evidence" value="ECO:0007669"/>
    <property type="project" value="InterPro"/>
</dbReference>
<name>A0AA41X194_9ALTE</name>
<reference evidence="2" key="1">
    <citation type="submission" date="2022-07" db="EMBL/GenBank/DDBJ databases">
        <title>Characterization of the Novel Bacterium Alteromonas immobilis LMIT006 and Alteromonas gregis LMIT007.</title>
        <authorList>
            <person name="Lin X."/>
        </authorList>
    </citation>
    <scope>NUCLEOTIDE SEQUENCE</scope>
    <source>
        <strain evidence="2">LMIT007</strain>
    </source>
</reference>
<dbReference type="InterPro" id="IPR011146">
    <property type="entry name" value="HIT-like"/>
</dbReference>
<accession>A0AA41X194</accession>
<dbReference type="AlphaFoldDB" id="A0AA41X194"/>
<dbReference type="Gene3D" id="3.30.428.10">
    <property type="entry name" value="HIT-like"/>
    <property type="match status" value="1"/>
</dbReference>
<gene>
    <name evidence="2" type="ORF">NLF92_01570</name>
</gene>
<dbReference type="InterPro" id="IPR036265">
    <property type="entry name" value="HIT-like_sf"/>
</dbReference>
<dbReference type="RefSeq" id="WP_254098160.1">
    <property type="nucleotide sequence ID" value="NZ_JANATA010000001.1"/>
</dbReference>
<dbReference type="SUPFAM" id="SSF54197">
    <property type="entry name" value="HIT-like"/>
    <property type="match status" value="1"/>
</dbReference>
<dbReference type="PIRSF" id="PIRSF000714">
    <property type="entry name" value="HIT"/>
    <property type="match status" value="1"/>
</dbReference>
<proteinExistence type="predicted"/>
<sequence length="143" mass="16644">MSFCLDQRLQNDTIFLTDFSLCRLLLMNDKQYPWLILVPRVANLTEMHQLDLHQVTLYNQESMAVSQFLVDCYAPETLNIAALGNIVRQLHVHHIARFTSDKAWPKPIWGLYESQPYSDREVSEIRQQCLANESIKQLLVAPK</sequence>
<dbReference type="EMBL" id="JANATA010000001">
    <property type="protein sequence ID" value="MCP3427633.1"/>
    <property type="molecule type" value="Genomic_DNA"/>
</dbReference>
<evidence type="ECO:0000259" key="1">
    <source>
        <dbReference type="Pfam" id="PF01230"/>
    </source>
</evidence>
<evidence type="ECO:0000313" key="2">
    <source>
        <dbReference type="EMBL" id="MCP3427633.1"/>
    </source>
</evidence>
<protein>
    <submittedName>
        <fullName evidence="2">HIT domain-containing protein</fullName>
    </submittedName>
</protein>
<feature type="domain" description="HIT" evidence="1">
    <location>
        <begin position="9"/>
        <end position="98"/>
    </location>
</feature>
<evidence type="ECO:0000313" key="3">
    <source>
        <dbReference type="Proteomes" id="UP001165413"/>
    </source>
</evidence>
<dbReference type="Proteomes" id="UP001165413">
    <property type="component" value="Unassembled WGS sequence"/>
</dbReference>
<dbReference type="Pfam" id="PF01230">
    <property type="entry name" value="HIT"/>
    <property type="match status" value="1"/>
</dbReference>
<organism evidence="2 3">
    <name type="scientific">Opacimonas viscosa</name>
    <dbReference type="NCBI Taxonomy" id="2961944"/>
    <lineage>
        <taxon>Bacteria</taxon>
        <taxon>Pseudomonadati</taxon>
        <taxon>Pseudomonadota</taxon>
        <taxon>Gammaproteobacteria</taxon>
        <taxon>Alteromonadales</taxon>
        <taxon>Alteromonadaceae</taxon>
        <taxon>Opacimonas</taxon>
    </lineage>
</organism>
<comment type="caution">
    <text evidence="2">The sequence shown here is derived from an EMBL/GenBank/DDBJ whole genome shotgun (WGS) entry which is preliminary data.</text>
</comment>
<dbReference type="InterPro" id="IPR026026">
    <property type="entry name" value="HIT_Hint"/>
</dbReference>
<keyword evidence="3" id="KW-1185">Reference proteome</keyword>